<dbReference type="RefSeq" id="XP_008223648.1">
    <property type="nucleotide sequence ID" value="XM_008225426.1"/>
</dbReference>
<evidence type="ECO:0000313" key="3">
    <source>
        <dbReference type="RefSeq" id="XP_008223648.1"/>
    </source>
</evidence>
<proteinExistence type="predicted"/>
<reference evidence="3" key="2">
    <citation type="submission" date="2025-08" db="UniProtKB">
        <authorList>
            <consortium name="RefSeq"/>
        </authorList>
    </citation>
    <scope>IDENTIFICATION</scope>
</reference>
<organism evidence="2 3">
    <name type="scientific">Prunus mume</name>
    <name type="common">Japanese apricot</name>
    <name type="synonym">Armeniaca mume</name>
    <dbReference type="NCBI Taxonomy" id="102107"/>
    <lineage>
        <taxon>Eukaryota</taxon>
        <taxon>Viridiplantae</taxon>
        <taxon>Streptophyta</taxon>
        <taxon>Embryophyta</taxon>
        <taxon>Tracheophyta</taxon>
        <taxon>Spermatophyta</taxon>
        <taxon>Magnoliopsida</taxon>
        <taxon>eudicotyledons</taxon>
        <taxon>Gunneridae</taxon>
        <taxon>Pentapetalae</taxon>
        <taxon>rosids</taxon>
        <taxon>fabids</taxon>
        <taxon>Rosales</taxon>
        <taxon>Rosaceae</taxon>
        <taxon>Amygdaloideae</taxon>
        <taxon>Amygdaleae</taxon>
        <taxon>Prunus</taxon>
    </lineage>
</organism>
<sequence length="230" mass="25168">MALEDDDWDLSAEELDSLERDAFQKLAQQCINSASACSSSSSSSHNHHQLHPSLLPRIASKAPLQNPFPILFLTSNFCISLGSFLQLVAFLQEDERLKELPKLSVKFFLHASGNIATTFPYNQVLVGAVRKVPKSSWNAKERLWMFPISSLSSAEKFLHETSGVNVEVENVDPLVHLAIAAASVFPDILGSSIPSAATGTESYHPIRVCQPSSAHSHHLQWPVLHSASSS</sequence>
<keyword evidence="2" id="KW-1185">Reference proteome</keyword>
<evidence type="ECO:0000259" key="1">
    <source>
        <dbReference type="PROSITE" id="PS51467"/>
    </source>
</evidence>
<dbReference type="Proteomes" id="UP000694861">
    <property type="component" value="Linkage group LG2"/>
</dbReference>
<gene>
    <name evidence="3" type="primary">LOC103323430</name>
</gene>
<name>A0ABM0NEM3_PRUMU</name>
<dbReference type="PROSITE" id="PS51467">
    <property type="entry name" value="HARP"/>
    <property type="match status" value="1"/>
</dbReference>
<dbReference type="GeneID" id="103323430"/>
<evidence type="ECO:0000313" key="2">
    <source>
        <dbReference type="Proteomes" id="UP000694861"/>
    </source>
</evidence>
<dbReference type="InterPro" id="IPR010003">
    <property type="entry name" value="HARP_dom"/>
</dbReference>
<protein>
    <submittedName>
        <fullName evidence="3">Uncharacterized protein LOC103323430</fullName>
    </submittedName>
</protein>
<feature type="domain" description="HARP" evidence="1">
    <location>
        <begin position="99"/>
        <end position="173"/>
    </location>
</feature>
<reference evidence="2" key="1">
    <citation type="journal article" date="2012" name="Nat. Commun.">
        <title>The genome of Prunus mume.</title>
        <authorList>
            <person name="Zhang Q."/>
            <person name="Chen W."/>
            <person name="Sun L."/>
            <person name="Zhao F."/>
            <person name="Huang B."/>
            <person name="Yang W."/>
            <person name="Tao Y."/>
            <person name="Wang J."/>
            <person name="Yuan Z."/>
            <person name="Fan G."/>
            <person name="Xing Z."/>
            <person name="Han C."/>
            <person name="Pan H."/>
            <person name="Zhong X."/>
            <person name="Shi W."/>
            <person name="Liang X."/>
            <person name="Du D."/>
            <person name="Sun F."/>
            <person name="Xu Z."/>
            <person name="Hao R."/>
            <person name="Lv T."/>
            <person name="Lv Y."/>
            <person name="Zheng Z."/>
            <person name="Sun M."/>
            <person name="Luo L."/>
            <person name="Cai M."/>
            <person name="Gao Y."/>
            <person name="Wang J."/>
            <person name="Yin Y."/>
            <person name="Xu X."/>
            <person name="Cheng T."/>
            <person name="Wang J."/>
        </authorList>
    </citation>
    <scope>NUCLEOTIDE SEQUENCE [LARGE SCALE GENOMIC DNA]</scope>
</reference>
<accession>A0ABM0NEM3</accession>